<dbReference type="Proteomes" id="UP001617351">
    <property type="component" value="Unassembled WGS sequence"/>
</dbReference>
<organism evidence="1 2">
    <name type="scientific">Streptomyces toxytricini</name>
    <name type="common">Actinomyces toxytricini</name>
    <dbReference type="NCBI Taxonomy" id="67369"/>
    <lineage>
        <taxon>Bacteria</taxon>
        <taxon>Bacillati</taxon>
        <taxon>Actinomycetota</taxon>
        <taxon>Actinomycetes</taxon>
        <taxon>Kitasatosporales</taxon>
        <taxon>Streptomycetaceae</taxon>
        <taxon>Streptomyces</taxon>
    </lineage>
</organism>
<dbReference type="RefSeq" id="WP_365513799.1">
    <property type="nucleotide sequence ID" value="NZ_JBFANW010000456.1"/>
</dbReference>
<protein>
    <submittedName>
        <fullName evidence="1">Uncharacterized protein</fullName>
    </submittedName>
</protein>
<keyword evidence="2" id="KW-1185">Reference proteome</keyword>
<proteinExistence type="predicted"/>
<reference evidence="1 2" key="1">
    <citation type="submission" date="2024-10" db="EMBL/GenBank/DDBJ databases">
        <title>The Natural Products Discovery Center: Release of the First 8490 Sequenced Strains for Exploring Actinobacteria Biosynthetic Diversity.</title>
        <authorList>
            <person name="Kalkreuter E."/>
            <person name="Kautsar S.A."/>
            <person name="Yang D."/>
            <person name="Bader C.D."/>
            <person name="Teijaro C.N."/>
            <person name="Fluegel L."/>
            <person name="Davis C.M."/>
            <person name="Simpson J.R."/>
            <person name="Lauterbach L."/>
            <person name="Steele A.D."/>
            <person name="Gui C."/>
            <person name="Meng S."/>
            <person name="Li G."/>
            <person name="Viehrig K."/>
            <person name="Ye F."/>
            <person name="Su P."/>
            <person name="Kiefer A.F."/>
            <person name="Nichols A."/>
            <person name="Cepeda A.J."/>
            <person name="Yan W."/>
            <person name="Fan B."/>
            <person name="Jiang Y."/>
            <person name="Adhikari A."/>
            <person name="Zheng C.-J."/>
            <person name="Schuster L."/>
            <person name="Cowan T.M."/>
            <person name="Smanski M.J."/>
            <person name="Chevrette M.G."/>
            <person name="De Carvalho L.P.S."/>
            <person name="Shen B."/>
        </authorList>
    </citation>
    <scope>NUCLEOTIDE SEQUENCE [LARGE SCALE GENOMIC DNA]</scope>
    <source>
        <strain evidence="1 2">NPDC087220</strain>
    </source>
</reference>
<evidence type="ECO:0000313" key="1">
    <source>
        <dbReference type="EMBL" id="MFJ2820927.1"/>
    </source>
</evidence>
<accession>A0ABW8EFI3</accession>
<comment type="caution">
    <text evidence="1">The sequence shown here is derived from an EMBL/GenBank/DDBJ whole genome shotgun (WGS) entry which is preliminary data.</text>
</comment>
<sequence length="82" mass="8402">MHTFATFAHAEVAAGLATRAHAARTAELAAKAAAAHLARGAARPRTPLAPALRARLGEALVQAGTRMLEPVEAARLPTRAAS</sequence>
<dbReference type="EMBL" id="JBIUYY010000002">
    <property type="protein sequence ID" value="MFJ2820927.1"/>
    <property type="molecule type" value="Genomic_DNA"/>
</dbReference>
<evidence type="ECO:0000313" key="2">
    <source>
        <dbReference type="Proteomes" id="UP001617351"/>
    </source>
</evidence>
<name>A0ABW8EFI3_STRT5</name>
<gene>
    <name evidence="1" type="ORF">ACIO7M_07430</name>
</gene>